<dbReference type="PANTHER" id="PTHR43235:SF1">
    <property type="entry name" value="GLUTAMINE AMIDOTRANSFERASE PB2B2.05-RELATED"/>
    <property type="match status" value="1"/>
</dbReference>
<evidence type="ECO:0000313" key="3">
    <source>
        <dbReference type="EMBL" id="CAF3757135.1"/>
    </source>
</evidence>
<sequence>MRIGITDCARYANYERWFLDAPEKVDIIRLSYHLNNLGDIEKCQGIVLSGGEDVDPRRYKRPDLVGRVEFTDIDEKRDDFEIQVIKRSLQLKLPILSICRGMQLFNVYHGGTLIYDIPTVTKIDGHAKIQGIDQRHEILVGEKTLLNEITGCVKGAVNSSHHQCVEKLGAELEVAATAEEPIIEAIQWKNANENPFYLGVQWHPERMVDQTSPFSFNIRQAFLDYIVKHEKPLSNDTNEKDQSINNNEIENKPPPQIIDNK</sequence>
<feature type="compositionally biased region" description="Basic and acidic residues" evidence="1">
    <location>
        <begin position="233"/>
        <end position="242"/>
    </location>
</feature>
<dbReference type="InterPro" id="IPR011697">
    <property type="entry name" value="Peptidase_C26"/>
</dbReference>
<dbReference type="Proteomes" id="UP000663860">
    <property type="component" value="Unassembled WGS sequence"/>
</dbReference>
<dbReference type="PANTHER" id="PTHR43235">
    <property type="entry name" value="GLUTAMINE AMIDOTRANSFERASE PB2B2.05-RELATED"/>
    <property type="match status" value="1"/>
</dbReference>
<evidence type="ECO:0000313" key="2">
    <source>
        <dbReference type="EMBL" id="CAF0755608.1"/>
    </source>
</evidence>
<proteinExistence type="predicted"/>
<protein>
    <submittedName>
        <fullName evidence="2">Uncharacterized protein</fullName>
    </submittedName>
</protein>
<feature type="compositionally biased region" description="Pro residues" evidence="1">
    <location>
        <begin position="252"/>
        <end position="261"/>
    </location>
</feature>
<dbReference type="InterPro" id="IPR029062">
    <property type="entry name" value="Class_I_gatase-like"/>
</dbReference>
<feature type="region of interest" description="Disordered" evidence="1">
    <location>
        <begin position="233"/>
        <end position="261"/>
    </location>
</feature>
<name>A0A813PYF4_9BILA</name>
<reference evidence="2" key="1">
    <citation type="submission" date="2021-02" db="EMBL/GenBank/DDBJ databases">
        <authorList>
            <person name="Nowell W R."/>
        </authorList>
    </citation>
    <scope>NUCLEOTIDE SEQUENCE</scope>
</reference>
<comment type="caution">
    <text evidence="2">The sequence shown here is derived from an EMBL/GenBank/DDBJ whole genome shotgun (WGS) entry which is preliminary data.</text>
</comment>
<dbReference type="EMBL" id="CAJOBB010000814">
    <property type="protein sequence ID" value="CAF3757135.1"/>
    <property type="molecule type" value="Genomic_DNA"/>
</dbReference>
<dbReference type="Proteomes" id="UP000663868">
    <property type="component" value="Unassembled WGS sequence"/>
</dbReference>
<dbReference type="GO" id="GO:0005829">
    <property type="term" value="C:cytosol"/>
    <property type="evidence" value="ECO:0007669"/>
    <property type="project" value="TreeGrafter"/>
</dbReference>
<dbReference type="SUPFAM" id="SSF52317">
    <property type="entry name" value="Class I glutamine amidotransferase-like"/>
    <property type="match status" value="1"/>
</dbReference>
<evidence type="ECO:0000256" key="1">
    <source>
        <dbReference type="SAM" id="MobiDB-lite"/>
    </source>
</evidence>
<dbReference type="InterPro" id="IPR044668">
    <property type="entry name" value="PuuD-like"/>
</dbReference>
<dbReference type="GO" id="GO:0016811">
    <property type="term" value="F:hydrolase activity, acting on carbon-nitrogen (but not peptide) bonds, in linear amides"/>
    <property type="evidence" value="ECO:0007669"/>
    <property type="project" value="InterPro"/>
</dbReference>
<gene>
    <name evidence="2" type="ORF">IZO911_LOCUS4414</name>
    <name evidence="3" type="ORF">KXQ929_LOCUS14582</name>
</gene>
<dbReference type="Pfam" id="PF07722">
    <property type="entry name" value="Peptidase_C26"/>
    <property type="match status" value="1"/>
</dbReference>
<dbReference type="EMBL" id="CAJNOE010000024">
    <property type="protein sequence ID" value="CAF0755608.1"/>
    <property type="molecule type" value="Genomic_DNA"/>
</dbReference>
<dbReference type="Gene3D" id="3.40.50.880">
    <property type="match status" value="1"/>
</dbReference>
<organism evidence="2 4">
    <name type="scientific">Adineta steineri</name>
    <dbReference type="NCBI Taxonomy" id="433720"/>
    <lineage>
        <taxon>Eukaryota</taxon>
        <taxon>Metazoa</taxon>
        <taxon>Spiralia</taxon>
        <taxon>Gnathifera</taxon>
        <taxon>Rotifera</taxon>
        <taxon>Eurotatoria</taxon>
        <taxon>Bdelloidea</taxon>
        <taxon>Adinetida</taxon>
        <taxon>Adinetidae</taxon>
        <taxon>Adineta</taxon>
    </lineage>
</organism>
<dbReference type="AlphaFoldDB" id="A0A813PYF4"/>
<evidence type="ECO:0000313" key="4">
    <source>
        <dbReference type="Proteomes" id="UP000663860"/>
    </source>
</evidence>
<accession>A0A813PYF4</accession>
<dbReference type="PROSITE" id="PS51273">
    <property type="entry name" value="GATASE_TYPE_1"/>
    <property type="match status" value="1"/>
</dbReference>
<dbReference type="CDD" id="cd01745">
    <property type="entry name" value="GATase1_2"/>
    <property type="match status" value="1"/>
</dbReference>